<feature type="compositionally biased region" description="Basic and acidic residues" evidence="1">
    <location>
        <begin position="74"/>
        <end position="88"/>
    </location>
</feature>
<feature type="compositionally biased region" description="Polar residues" evidence="1">
    <location>
        <begin position="24"/>
        <end position="36"/>
    </location>
</feature>
<feature type="region of interest" description="Disordered" evidence="1">
    <location>
        <begin position="1"/>
        <end position="89"/>
    </location>
</feature>
<accession>A0A9J5YBZ4</accession>
<sequence length="205" mass="23890">MHTPKEPPDDNQPTTQEEQESADSIETGTSAVTDTIQETTSEEKREQEEDHEKEADIGDDDYPKHSVDTIQTNNKRDLSPRQIAKDNPRQNQFSMNCSLIWNIRSVSTQQAFERVVILSRQKHFNITALLEPFQHHRNIDMYRLWLNIGTTCHKLKGEIWLFIEDRFQMEVQIDTKQSLSFKLTDNDDGQETQVTIVYASTNRHT</sequence>
<gene>
    <name evidence="2" type="ORF">H5410_038312</name>
</gene>
<dbReference type="EMBL" id="JACXVP010000007">
    <property type="protein sequence ID" value="KAG5597080.1"/>
    <property type="molecule type" value="Genomic_DNA"/>
</dbReference>
<reference evidence="2 3" key="1">
    <citation type="submission" date="2020-09" db="EMBL/GenBank/DDBJ databases">
        <title>De no assembly of potato wild relative species, Solanum commersonii.</title>
        <authorList>
            <person name="Cho K."/>
        </authorList>
    </citation>
    <scope>NUCLEOTIDE SEQUENCE [LARGE SCALE GENOMIC DNA]</scope>
    <source>
        <strain evidence="2">LZ3.2</strain>
        <tissue evidence="2">Leaf</tissue>
    </source>
</reference>
<feature type="compositionally biased region" description="Basic and acidic residues" evidence="1">
    <location>
        <begin position="41"/>
        <end position="67"/>
    </location>
</feature>
<dbReference type="AlphaFoldDB" id="A0A9J5YBZ4"/>
<evidence type="ECO:0000313" key="3">
    <source>
        <dbReference type="Proteomes" id="UP000824120"/>
    </source>
</evidence>
<evidence type="ECO:0000256" key="1">
    <source>
        <dbReference type="SAM" id="MobiDB-lite"/>
    </source>
</evidence>
<keyword evidence="3" id="KW-1185">Reference proteome</keyword>
<protein>
    <submittedName>
        <fullName evidence="2">Uncharacterized protein</fullName>
    </submittedName>
</protein>
<comment type="caution">
    <text evidence="2">The sequence shown here is derived from an EMBL/GenBank/DDBJ whole genome shotgun (WGS) entry which is preliminary data.</text>
</comment>
<evidence type="ECO:0000313" key="2">
    <source>
        <dbReference type="EMBL" id="KAG5597080.1"/>
    </source>
</evidence>
<proteinExistence type="predicted"/>
<dbReference type="Proteomes" id="UP000824120">
    <property type="component" value="Chromosome 7"/>
</dbReference>
<organism evidence="2 3">
    <name type="scientific">Solanum commersonii</name>
    <name type="common">Commerson's wild potato</name>
    <name type="synonym">Commerson's nightshade</name>
    <dbReference type="NCBI Taxonomy" id="4109"/>
    <lineage>
        <taxon>Eukaryota</taxon>
        <taxon>Viridiplantae</taxon>
        <taxon>Streptophyta</taxon>
        <taxon>Embryophyta</taxon>
        <taxon>Tracheophyta</taxon>
        <taxon>Spermatophyta</taxon>
        <taxon>Magnoliopsida</taxon>
        <taxon>eudicotyledons</taxon>
        <taxon>Gunneridae</taxon>
        <taxon>Pentapetalae</taxon>
        <taxon>asterids</taxon>
        <taxon>lamiids</taxon>
        <taxon>Solanales</taxon>
        <taxon>Solanaceae</taxon>
        <taxon>Solanoideae</taxon>
        <taxon>Solaneae</taxon>
        <taxon>Solanum</taxon>
    </lineage>
</organism>
<name>A0A9J5YBZ4_SOLCO</name>